<name>X1NFL9_9ZZZZ</name>
<comment type="caution">
    <text evidence="2">The sequence shown here is derived from an EMBL/GenBank/DDBJ whole genome shotgun (WGS) entry which is preliminary data.</text>
</comment>
<accession>X1NFL9</accession>
<sequence>SLFVDRDYIQELEVFKKADDVRVINNPGRNHSQVVGWDSIYAFAKRFAEAEGWKDVTNFKVECKDFNIKVYDKVAWAVYYTEGSGEYKGEPFGSTQAKITVLEKVDDNWKYVLNSQSDVNPCETEDEDEDEDEDDDDEDETKE</sequence>
<dbReference type="Gene3D" id="3.10.450.50">
    <property type="match status" value="1"/>
</dbReference>
<dbReference type="EMBL" id="BARV01020284">
    <property type="protein sequence ID" value="GAI25595.1"/>
    <property type="molecule type" value="Genomic_DNA"/>
</dbReference>
<dbReference type="AlphaFoldDB" id="X1NFL9"/>
<feature type="non-terminal residue" evidence="2">
    <location>
        <position position="1"/>
    </location>
</feature>
<reference evidence="2" key="1">
    <citation type="journal article" date="2014" name="Front. Microbiol.">
        <title>High frequency of phylogenetically diverse reductive dehalogenase-homologous genes in deep subseafloor sedimentary metagenomes.</title>
        <authorList>
            <person name="Kawai M."/>
            <person name="Futagami T."/>
            <person name="Toyoda A."/>
            <person name="Takaki Y."/>
            <person name="Nishi S."/>
            <person name="Hori S."/>
            <person name="Arai W."/>
            <person name="Tsubouchi T."/>
            <person name="Morono Y."/>
            <person name="Uchiyama I."/>
            <person name="Ito T."/>
            <person name="Fujiyama A."/>
            <person name="Inagaki F."/>
            <person name="Takami H."/>
        </authorList>
    </citation>
    <scope>NUCLEOTIDE SEQUENCE</scope>
    <source>
        <strain evidence="2">Expedition CK06-06</strain>
    </source>
</reference>
<gene>
    <name evidence="2" type="ORF">S06H3_33893</name>
</gene>
<dbReference type="SUPFAM" id="SSF54427">
    <property type="entry name" value="NTF2-like"/>
    <property type="match status" value="1"/>
</dbReference>
<dbReference type="InterPro" id="IPR032710">
    <property type="entry name" value="NTF2-like_dom_sf"/>
</dbReference>
<evidence type="ECO:0008006" key="3">
    <source>
        <dbReference type="Google" id="ProtNLM"/>
    </source>
</evidence>
<proteinExistence type="predicted"/>
<evidence type="ECO:0000313" key="2">
    <source>
        <dbReference type="EMBL" id="GAI25595.1"/>
    </source>
</evidence>
<feature type="region of interest" description="Disordered" evidence="1">
    <location>
        <begin position="116"/>
        <end position="143"/>
    </location>
</feature>
<feature type="compositionally biased region" description="Acidic residues" evidence="1">
    <location>
        <begin position="123"/>
        <end position="143"/>
    </location>
</feature>
<evidence type="ECO:0000256" key="1">
    <source>
        <dbReference type="SAM" id="MobiDB-lite"/>
    </source>
</evidence>
<protein>
    <recommendedName>
        <fullName evidence="3">SnoaL-like domain-containing protein</fullName>
    </recommendedName>
</protein>
<organism evidence="2">
    <name type="scientific">marine sediment metagenome</name>
    <dbReference type="NCBI Taxonomy" id="412755"/>
    <lineage>
        <taxon>unclassified sequences</taxon>
        <taxon>metagenomes</taxon>
        <taxon>ecological metagenomes</taxon>
    </lineage>
</organism>